<dbReference type="Proteomes" id="UP000053660">
    <property type="component" value="Unassembled WGS sequence"/>
</dbReference>
<sequence length="92" mass="10457">MTVFSHMIGLDVPSLHVPEHFKPTMDRPWLVDISRITPVVALVSFFPAAFYTILIVMDQQITAVIINRKDNMLRKGEGYHLDLLVIAILVLI</sequence>
<dbReference type="GO" id="GO:0051453">
    <property type="term" value="P:regulation of intracellular pH"/>
    <property type="evidence" value="ECO:0007669"/>
    <property type="project" value="TreeGrafter"/>
</dbReference>
<reference evidence="7 8" key="1">
    <citation type="submission" date="2014-03" db="EMBL/GenBank/DDBJ databases">
        <title>Draft genome of the hookworm Oesophagostomum dentatum.</title>
        <authorList>
            <person name="Mitreva M."/>
        </authorList>
    </citation>
    <scope>NUCLEOTIDE SEQUENCE [LARGE SCALE GENOMIC DNA]</scope>
    <source>
        <strain evidence="7 8">OD-Hann</strain>
    </source>
</reference>
<dbReference type="GO" id="GO:0005886">
    <property type="term" value="C:plasma membrane"/>
    <property type="evidence" value="ECO:0007669"/>
    <property type="project" value="TreeGrafter"/>
</dbReference>
<evidence type="ECO:0000313" key="7">
    <source>
        <dbReference type="EMBL" id="KHJ77013.1"/>
    </source>
</evidence>
<gene>
    <name evidence="7" type="ORF">OESDEN_23367</name>
</gene>
<feature type="domain" description="Bicarbonate transporter-like transmembrane" evidence="6">
    <location>
        <begin position="1"/>
        <end position="91"/>
    </location>
</feature>
<keyword evidence="3 5" id="KW-1133">Transmembrane helix</keyword>
<dbReference type="GO" id="GO:0006820">
    <property type="term" value="P:monoatomic anion transport"/>
    <property type="evidence" value="ECO:0007669"/>
    <property type="project" value="InterPro"/>
</dbReference>
<dbReference type="Pfam" id="PF00955">
    <property type="entry name" value="HCO3_cotransp"/>
    <property type="match status" value="1"/>
</dbReference>
<evidence type="ECO:0000259" key="6">
    <source>
        <dbReference type="Pfam" id="PF00955"/>
    </source>
</evidence>
<dbReference type="EMBL" id="KN611185">
    <property type="protein sequence ID" value="KHJ77013.1"/>
    <property type="molecule type" value="Genomic_DNA"/>
</dbReference>
<dbReference type="InterPro" id="IPR003020">
    <property type="entry name" value="HCO3_transpt_euk"/>
</dbReference>
<feature type="non-terminal residue" evidence="7">
    <location>
        <position position="92"/>
    </location>
</feature>
<dbReference type="GO" id="GO:0008510">
    <property type="term" value="F:sodium:bicarbonate symporter activity"/>
    <property type="evidence" value="ECO:0007669"/>
    <property type="project" value="TreeGrafter"/>
</dbReference>
<dbReference type="InterPro" id="IPR011531">
    <property type="entry name" value="HCO3_transpt-like_TM_dom"/>
</dbReference>
<evidence type="ECO:0000256" key="2">
    <source>
        <dbReference type="ARBA" id="ARBA00022692"/>
    </source>
</evidence>
<dbReference type="PANTHER" id="PTHR11453:SF36">
    <property type="entry name" value="ANION EXCHANGE PROTEIN"/>
    <property type="match status" value="1"/>
</dbReference>
<dbReference type="PANTHER" id="PTHR11453">
    <property type="entry name" value="ANION EXCHANGE PROTEIN"/>
    <property type="match status" value="1"/>
</dbReference>
<evidence type="ECO:0000256" key="3">
    <source>
        <dbReference type="ARBA" id="ARBA00022989"/>
    </source>
</evidence>
<protein>
    <recommendedName>
        <fullName evidence="6">Bicarbonate transporter-like transmembrane domain-containing protein</fullName>
    </recommendedName>
</protein>
<dbReference type="GO" id="GO:0005452">
    <property type="term" value="F:solute:inorganic anion antiporter activity"/>
    <property type="evidence" value="ECO:0007669"/>
    <property type="project" value="InterPro"/>
</dbReference>
<evidence type="ECO:0000256" key="1">
    <source>
        <dbReference type="ARBA" id="ARBA00004141"/>
    </source>
</evidence>
<name>A0A0B1RV93_OESDE</name>
<evidence type="ECO:0000313" key="8">
    <source>
        <dbReference type="Proteomes" id="UP000053660"/>
    </source>
</evidence>
<keyword evidence="2 5" id="KW-0812">Transmembrane</keyword>
<keyword evidence="4 5" id="KW-0472">Membrane</keyword>
<accession>A0A0B1RV93</accession>
<feature type="transmembrane region" description="Helical" evidence="5">
    <location>
        <begin position="36"/>
        <end position="57"/>
    </location>
</feature>
<proteinExistence type="predicted"/>
<comment type="subcellular location">
    <subcellularLocation>
        <location evidence="1">Membrane</location>
        <topology evidence="1">Multi-pass membrane protein</topology>
    </subcellularLocation>
</comment>
<dbReference type="OrthoDB" id="1735926at2759"/>
<organism evidence="7 8">
    <name type="scientific">Oesophagostomum dentatum</name>
    <name type="common">Nodular worm</name>
    <dbReference type="NCBI Taxonomy" id="61180"/>
    <lineage>
        <taxon>Eukaryota</taxon>
        <taxon>Metazoa</taxon>
        <taxon>Ecdysozoa</taxon>
        <taxon>Nematoda</taxon>
        <taxon>Chromadorea</taxon>
        <taxon>Rhabditida</taxon>
        <taxon>Rhabditina</taxon>
        <taxon>Rhabditomorpha</taxon>
        <taxon>Strongyloidea</taxon>
        <taxon>Strongylidae</taxon>
        <taxon>Oesophagostomum</taxon>
    </lineage>
</organism>
<evidence type="ECO:0000256" key="5">
    <source>
        <dbReference type="SAM" id="Phobius"/>
    </source>
</evidence>
<dbReference type="AlphaFoldDB" id="A0A0B1RV93"/>
<keyword evidence="8" id="KW-1185">Reference proteome</keyword>
<evidence type="ECO:0000256" key="4">
    <source>
        <dbReference type="ARBA" id="ARBA00023136"/>
    </source>
</evidence>
<dbReference type="PRINTS" id="PR01231">
    <property type="entry name" value="HCO3TRNSPORT"/>
</dbReference>